<organism evidence="6 7">
    <name type="scientific">Candidatus Scalindua brodae</name>
    <dbReference type="NCBI Taxonomy" id="237368"/>
    <lineage>
        <taxon>Bacteria</taxon>
        <taxon>Pseudomonadati</taxon>
        <taxon>Planctomycetota</taxon>
        <taxon>Candidatus Brocadiia</taxon>
        <taxon>Candidatus Brocadiales</taxon>
        <taxon>Candidatus Scalinduaceae</taxon>
        <taxon>Candidatus Scalindua</taxon>
    </lineage>
</organism>
<accession>A0A0B0EM73</accession>
<dbReference type="EMBL" id="JRYO01000177">
    <property type="protein sequence ID" value="KHE91770.1"/>
    <property type="molecule type" value="Genomic_DNA"/>
</dbReference>
<feature type="domain" description="ABC-2 type transporter transmembrane" evidence="5">
    <location>
        <begin position="2"/>
        <end position="72"/>
    </location>
</feature>
<dbReference type="GO" id="GO:0016020">
    <property type="term" value="C:membrane"/>
    <property type="evidence" value="ECO:0007669"/>
    <property type="project" value="UniProtKB-SubCell"/>
</dbReference>
<evidence type="ECO:0000256" key="4">
    <source>
        <dbReference type="ARBA" id="ARBA00023136"/>
    </source>
</evidence>
<dbReference type="AlphaFoldDB" id="A0A0B0EM73"/>
<dbReference type="Pfam" id="PF12698">
    <property type="entry name" value="ABC2_membrane_3"/>
    <property type="match status" value="1"/>
</dbReference>
<keyword evidence="3" id="KW-1133">Transmembrane helix</keyword>
<dbReference type="Proteomes" id="UP000030652">
    <property type="component" value="Unassembled WGS sequence"/>
</dbReference>
<evidence type="ECO:0000313" key="6">
    <source>
        <dbReference type="EMBL" id="KHE91770.1"/>
    </source>
</evidence>
<comment type="caution">
    <text evidence="6">The sequence shown here is derived from an EMBL/GenBank/DDBJ whole genome shotgun (WGS) entry which is preliminary data.</text>
</comment>
<dbReference type="eggNOG" id="COG0842">
    <property type="taxonomic scope" value="Bacteria"/>
</dbReference>
<dbReference type="InterPro" id="IPR013525">
    <property type="entry name" value="ABC2_TM"/>
</dbReference>
<keyword evidence="4" id="KW-0472">Membrane</keyword>
<reference evidence="6 7" key="1">
    <citation type="submission" date="2014-10" db="EMBL/GenBank/DDBJ databases">
        <title>Draft genome of anammox bacterium scalindua brodae, obtained using differential coverage binning of sequence data from two enrichment reactors.</title>
        <authorList>
            <person name="Speth D.R."/>
            <person name="Russ L."/>
            <person name="Kartal B."/>
            <person name="Op den Camp H.J."/>
            <person name="Dutilh B.E."/>
            <person name="Jetten M.S."/>
        </authorList>
    </citation>
    <scope>NUCLEOTIDE SEQUENCE [LARGE SCALE GENOMIC DNA]</scope>
    <source>
        <strain evidence="6">RU1</strain>
    </source>
</reference>
<evidence type="ECO:0000256" key="1">
    <source>
        <dbReference type="ARBA" id="ARBA00004141"/>
    </source>
</evidence>
<evidence type="ECO:0000256" key="2">
    <source>
        <dbReference type="ARBA" id="ARBA00022692"/>
    </source>
</evidence>
<gene>
    <name evidence="6" type="ORF">SCABRO_02471</name>
</gene>
<keyword evidence="2" id="KW-0812">Transmembrane</keyword>
<comment type="subcellular location">
    <subcellularLocation>
        <location evidence="1">Membrane</location>
        <topology evidence="1">Multi-pass membrane protein</topology>
    </subcellularLocation>
</comment>
<proteinExistence type="predicted"/>
<name>A0A0B0EM73_9BACT</name>
<evidence type="ECO:0000256" key="3">
    <source>
        <dbReference type="ARBA" id="ARBA00022989"/>
    </source>
</evidence>
<protein>
    <recommendedName>
        <fullName evidence="5">ABC-2 type transporter transmembrane domain-containing protein</fullName>
    </recommendedName>
</protein>
<sequence>MAVVIPMMLLVLFGYALKLDVENVPMAVWDQSESQISREFVSRFEGSRYFSLHGYVRNYREIERAIDSGDAFVASLSQRTLRVLSSQVAQPRFN</sequence>
<evidence type="ECO:0000259" key="5">
    <source>
        <dbReference type="Pfam" id="PF12698"/>
    </source>
</evidence>
<evidence type="ECO:0000313" key="7">
    <source>
        <dbReference type="Proteomes" id="UP000030652"/>
    </source>
</evidence>
<dbReference type="GO" id="GO:0140359">
    <property type="term" value="F:ABC-type transporter activity"/>
    <property type="evidence" value="ECO:0007669"/>
    <property type="project" value="InterPro"/>
</dbReference>